<dbReference type="InterPro" id="IPR033395">
    <property type="entry name" value="DUF5106"/>
</dbReference>
<feature type="chain" id="PRO_5045589527" description="Thioredoxin domain-containing protein" evidence="2">
    <location>
        <begin position="23"/>
        <end position="462"/>
    </location>
</feature>
<sequence length="462" mass="53077">MIKIMKLRLIFGSCLLSLSLIAARAQSGYEITVTLKGLRDTTCVLGHYNQSRTSFISKDTARVDADGKMVFSGESLPGGIYLILLPGNAKWAEMVYSGKEPRFSMTSDTSDIIDHMVVANSKENEFFYSFQQTLNKQMEKLGKMADKNAPDAVNLREDMETYRKESIQKHPELLASKFLKAIEGPQVPPAPKLPNGKDDSTWVFNYYKNHYWDQIDFNDDRLLRTPILQPKMEQYVKNLVVQTPDSLIKEAEALINRSKNKDFRHYLIRYFAAEYENPKTVGTEAVFVHMAEKYYLGGEISLSEDGRRRIGERVNVLKPLLVGKVFPEIQVWDPQKKPLSLGPQSAKYFVIFFYSPTCGHCKESAPKLLEFARKRKAEQVKVLAVATENSEEEWKKFIAEQKTGDLINGYDFSGQIDFRNKFDVLSTPTVYVLDENKRIIARKMPVEQLDDFLSFYQRRSRK</sequence>
<protein>
    <recommendedName>
        <fullName evidence="3">Thioredoxin domain-containing protein</fullName>
    </recommendedName>
</protein>
<feature type="domain" description="Thioredoxin" evidence="3">
    <location>
        <begin position="320"/>
        <end position="461"/>
    </location>
</feature>
<evidence type="ECO:0000313" key="4">
    <source>
        <dbReference type="EMBL" id="GAA4445740.1"/>
    </source>
</evidence>
<dbReference type="Pfam" id="PF14289">
    <property type="entry name" value="DUF4369"/>
    <property type="match status" value="1"/>
</dbReference>
<organism evidence="4 5">
    <name type="scientific">Ravibacter arvi</name>
    <dbReference type="NCBI Taxonomy" id="2051041"/>
    <lineage>
        <taxon>Bacteria</taxon>
        <taxon>Pseudomonadati</taxon>
        <taxon>Bacteroidota</taxon>
        <taxon>Cytophagia</taxon>
        <taxon>Cytophagales</taxon>
        <taxon>Spirosomataceae</taxon>
        <taxon>Ravibacter</taxon>
    </lineage>
</organism>
<dbReference type="InterPro" id="IPR013766">
    <property type="entry name" value="Thioredoxin_domain"/>
</dbReference>
<dbReference type="Pfam" id="PF17127">
    <property type="entry name" value="DUF5106"/>
    <property type="match status" value="1"/>
</dbReference>
<keyword evidence="2" id="KW-0732">Signal</keyword>
<keyword evidence="5" id="KW-1185">Reference proteome</keyword>
<feature type="signal peptide" evidence="2">
    <location>
        <begin position="1"/>
        <end position="22"/>
    </location>
</feature>
<reference evidence="5" key="1">
    <citation type="journal article" date="2019" name="Int. J. Syst. Evol. Microbiol.">
        <title>The Global Catalogue of Microorganisms (GCM) 10K type strain sequencing project: providing services to taxonomists for standard genome sequencing and annotation.</title>
        <authorList>
            <consortium name="The Broad Institute Genomics Platform"/>
            <consortium name="The Broad Institute Genome Sequencing Center for Infectious Disease"/>
            <person name="Wu L."/>
            <person name="Ma J."/>
        </authorList>
    </citation>
    <scope>NUCLEOTIDE SEQUENCE [LARGE SCALE GENOMIC DNA]</scope>
    <source>
        <strain evidence="5">JCM 31920</strain>
    </source>
</reference>
<name>A0ABP8M7C2_9BACT</name>
<dbReference type="CDD" id="cd02966">
    <property type="entry name" value="TlpA_like_family"/>
    <property type="match status" value="1"/>
</dbReference>
<dbReference type="SUPFAM" id="SSF52833">
    <property type="entry name" value="Thioredoxin-like"/>
    <property type="match status" value="1"/>
</dbReference>
<dbReference type="PROSITE" id="PS51352">
    <property type="entry name" value="THIOREDOXIN_2"/>
    <property type="match status" value="1"/>
</dbReference>
<dbReference type="Proteomes" id="UP001501508">
    <property type="component" value="Unassembled WGS sequence"/>
</dbReference>
<dbReference type="Pfam" id="PF13905">
    <property type="entry name" value="Thioredoxin_8"/>
    <property type="match status" value="1"/>
</dbReference>
<dbReference type="InterPro" id="IPR036249">
    <property type="entry name" value="Thioredoxin-like_sf"/>
</dbReference>
<evidence type="ECO:0000313" key="5">
    <source>
        <dbReference type="Proteomes" id="UP001501508"/>
    </source>
</evidence>
<dbReference type="InterPro" id="IPR012336">
    <property type="entry name" value="Thioredoxin-like_fold"/>
</dbReference>
<dbReference type="Gene3D" id="3.40.30.10">
    <property type="entry name" value="Glutaredoxin"/>
    <property type="match status" value="1"/>
</dbReference>
<evidence type="ECO:0000256" key="1">
    <source>
        <dbReference type="ARBA" id="ARBA00023284"/>
    </source>
</evidence>
<gene>
    <name evidence="4" type="ORF">GCM10023091_37720</name>
</gene>
<dbReference type="InterPro" id="IPR050553">
    <property type="entry name" value="Thioredoxin_ResA/DsbE_sf"/>
</dbReference>
<dbReference type="PANTHER" id="PTHR42852">
    <property type="entry name" value="THIOL:DISULFIDE INTERCHANGE PROTEIN DSBE"/>
    <property type="match status" value="1"/>
</dbReference>
<dbReference type="InterPro" id="IPR017937">
    <property type="entry name" value="Thioredoxin_CS"/>
</dbReference>
<dbReference type="PROSITE" id="PS00194">
    <property type="entry name" value="THIOREDOXIN_1"/>
    <property type="match status" value="1"/>
</dbReference>
<evidence type="ECO:0000256" key="2">
    <source>
        <dbReference type="SAM" id="SignalP"/>
    </source>
</evidence>
<proteinExistence type="predicted"/>
<keyword evidence="1" id="KW-0676">Redox-active center</keyword>
<dbReference type="InterPro" id="IPR025380">
    <property type="entry name" value="DUF4369"/>
</dbReference>
<comment type="caution">
    <text evidence="4">The sequence shown here is derived from an EMBL/GenBank/DDBJ whole genome shotgun (WGS) entry which is preliminary data.</text>
</comment>
<dbReference type="PANTHER" id="PTHR42852:SF17">
    <property type="entry name" value="THIOREDOXIN-LIKE PROTEIN HI_1115"/>
    <property type="match status" value="1"/>
</dbReference>
<dbReference type="EMBL" id="BAABEY010000036">
    <property type="protein sequence ID" value="GAA4445740.1"/>
    <property type="molecule type" value="Genomic_DNA"/>
</dbReference>
<accession>A0ABP8M7C2</accession>
<evidence type="ECO:0000259" key="3">
    <source>
        <dbReference type="PROSITE" id="PS51352"/>
    </source>
</evidence>